<dbReference type="RefSeq" id="WP_103920216.1">
    <property type="nucleotide sequence ID" value="NZ_FMSV02000492.1"/>
</dbReference>
<accession>A0A1H6F8I7</accession>
<evidence type="ECO:0000313" key="3">
    <source>
        <dbReference type="Proteomes" id="UP000236724"/>
    </source>
</evidence>
<dbReference type="Pfam" id="PF21818">
    <property type="entry name" value="DUF6884"/>
    <property type="match status" value="1"/>
</dbReference>
<dbReference type="Proteomes" id="UP000236724">
    <property type="component" value="Unassembled WGS sequence"/>
</dbReference>
<gene>
    <name evidence="2" type="ORF">MBHS_02294</name>
</gene>
<evidence type="ECO:0000259" key="1">
    <source>
        <dbReference type="Pfam" id="PF21818"/>
    </source>
</evidence>
<dbReference type="InterPro" id="IPR049251">
    <property type="entry name" value="DUF6884"/>
</dbReference>
<protein>
    <recommendedName>
        <fullName evidence="1">DUF6884 domain-containing protein</fullName>
    </recommendedName>
</protein>
<evidence type="ECO:0000313" key="2">
    <source>
        <dbReference type="EMBL" id="SEH06432.1"/>
    </source>
</evidence>
<reference evidence="2 3" key="1">
    <citation type="submission" date="2016-10" db="EMBL/GenBank/DDBJ databases">
        <authorList>
            <person name="de Groot N.N."/>
        </authorList>
    </citation>
    <scope>NUCLEOTIDE SEQUENCE [LARGE SCALE GENOMIC DNA]</scope>
    <source>
        <strain evidence="2">MBHS1</strain>
    </source>
</reference>
<proteinExistence type="predicted"/>
<dbReference type="EMBL" id="FMSV02000492">
    <property type="protein sequence ID" value="SEH06432.1"/>
    <property type="molecule type" value="Genomic_DNA"/>
</dbReference>
<feature type="domain" description="DUF6884" evidence="1">
    <location>
        <begin position="48"/>
        <end position="108"/>
    </location>
</feature>
<name>A0A1H6F8I7_9GAMM</name>
<organism evidence="2 3">
    <name type="scientific">Candidatus Venteria ishoeyi</name>
    <dbReference type="NCBI Taxonomy" id="1899563"/>
    <lineage>
        <taxon>Bacteria</taxon>
        <taxon>Pseudomonadati</taxon>
        <taxon>Pseudomonadota</taxon>
        <taxon>Gammaproteobacteria</taxon>
        <taxon>Thiotrichales</taxon>
        <taxon>Thiotrichaceae</taxon>
        <taxon>Venteria</taxon>
    </lineage>
</organism>
<sequence>MKMTAIIVTTCTSRKRQKAPQSLLASNLPSNTQAGLTAEWLERVMAEQKLQCMPAAALYCGRGFSEALKVRQLLSSELWIISAGLGLVRAEEMIPSYNLTLNSASPDSILKRCKDAHFSYTQWWEKITLMHNKSFSFSELITHKDKNIFCISVSKVYFDLIETDLLSLPDSALHRLRLFGLLKPGQMHERLSACLMPYDHRLDGPDTPIPGTCTDFPQRAMRHFIEEIYCNMPHASASQHAREITQRLTQWRLPVLIQRQRLPDEEIKRLIEQHWEEANSATQMLRLLRDKKNIACEQKRLSLLYKVIETQRATT</sequence>
<keyword evidence="3" id="KW-1185">Reference proteome</keyword>
<dbReference type="OrthoDB" id="7376105at2"/>
<dbReference type="AlphaFoldDB" id="A0A1H6F8I7"/>